<dbReference type="GO" id="GO:0009948">
    <property type="term" value="P:anterior/posterior axis specification"/>
    <property type="evidence" value="ECO:0007669"/>
    <property type="project" value="TreeGrafter"/>
</dbReference>
<name>A0A820N0S3_9BILA</name>
<dbReference type="EMBL" id="CAJOBE010058773">
    <property type="protein sequence ID" value="CAF4380101.1"/>
    <property type="molecule type" value="Genomic_DNA"/>
</dbReference>
<dbReference type="InterPro" id="IPR001356">
    <property type="entry name" value="HD"/>
</dbReference>
<evidence type="ECO:0000256" key="5">
    <source>
        <dbReference type="ARBA" id="ARBA00023242"/>
    </source>
</evidence>
<feature type="DNA-binding region" description="Homeobox" evidence="6">
    <location>
        <begin position="3"/>
        <end position="56"/>
    </location>
</feature>
<dbReference type="Proteomes" id="UP000663874">
    <property type="component" value="Unassembled WGS sequence"/>
</dbReference>
<proteinExistence type="inferred from homology"/>
<dbReference type="SUPFAM" id="SSF46689">
    <property type="entry name" value="Homeodomain-like"/>
    <property type="match status" value="1"/>
</dbReference>
<feature type="region of interest" description="Disordered" evidence="8">
    <location>
        <begin position="55"/>
        <end position="92"/>
    </location>
</feature>
<dbReference type="InterPro" id="IPR017970">
    <property type="entry name" value="Homeobox_CS"/>
</dbReference>
<keyword evidence="3 6" id="KW-0238">DNA-binding</keyword>
<accession>A0A820N0S3</accession>
<dbReference type="PANTHER" id="PTHR24332:SF9">
    <property type="entry name" value="HOMEOTIC PROTEIN CAUDAL"/>
    <property type="match status" value="1"/>
</dbReference>
<dbReference type="InterPro" id="IPR020479">
    <property type="entry name" value="HD_metazoa"/>
</dbReference>
<dbReference type="InterPro" id="IPR047152">
    <property type="entry name" value="Caudal_homeobox"/>
</dbReference>
<feature type="non-terminal residue" evidence="10">
    <location>
        <position position="1"/>
    </location>
</feature>
<protein>
    <recommendedName>
        <fullName evidence="9">Homeobox domain-containing protein</fullName>
    </recommendedName>
</protein>
<dbReference type="GO" id="GO:0009887">
    <property type="term" value="P:animal organ morphogenesis"/>
    <property type="evidence" value="ECO:0007669"/>
    <property type="project" value="TreeGrafter"/>
</dbReference>
<dbReference type="Pfam" id="PF00046">
    <property type="entry name" value="Homeodomain"/>
    <property type="match status" value="1"/>
</dbReference>
<dbReference type="PROSITE" id="PS50071">
    <property type="entry name" value="HOMEOBOX_2"/>
    <property type="match status" value="1"/>
</dbReference>
<dbReference type="InterPro" id="IPR009057">
    <property type="entry name" value="Homeodomain-like_sf"/>
</dbReference>
<comment type="similarity">
    <text evidence="2">Belongs to the Caudal homeobox family.</text>
</comment>
<evidence type="ECO:0000256" key="8">
    <source>
        <dbReference type="SAM" id="MobiDB-lite"/>
    </source>
</evidence>
<dbReference type="SMART" id="SM00389">
    <property type="entry name" value="HOX"/>
    <property type="match status" value="1"/>
</dbReference>
<keyword evidence="4 6" id="KW-0371">Homeobox</keyword>
<dbReference type="AlphaFoldDB" id="A0A820N0S3"/>
<feature type="domain" description="Homeobox" evidence="9">
    <location>
        <begin position="1"/>
        <end position="55"/>
    </location>
</feature>
<dbReference type="PRINTS" id="PR00024">
    <property type="entry name" value="HOMEOBOX"/>
</dbReference>
<sequence>RIVYTDQQRYELENEFILSKYISIPRKSALSLTLSLSERQIKIWFQNRRAKERKLNKKRQEISSTRQLNNSNDGDSPSDGGLESPNYYQNYA</sequence>
<dbReference type="PANTHER" id="PTHR24332">
    <property type="entry name" value="HOMEOBOX PROTEIN CDX"/>
    <property type="match status" value="1"/>
</dbReference>
<dbReference type="GO" id="GO:0030154">
    <property type="term" value="P:cell differentiation"/>
    <property type="evidence" value="ECO:0007669"/>
    <property type="project" value="TreeGrafter"/>
</dbReference>
<evidence type="ECO:0000259" key="9">
    <source>
        <dbReference type="PROSITE" id="PS50071"/>
    </source>
</evidence>
<evidence type="ECO:0000256" key="4">
    <source>
        <dbReference type="ARBA" id="ARBA00023155"/>
    </source>
</evidence>
<dbReference type="CDD" id="cd00086">
    <property type="entry name" value="homeodomain"/>
    <property type="match status" value="1"/>
</dbReference>
<evidence type="ECO:0000256" key="7">
    <source>
        <dbReference type="RuleBase" id="RU000682"/>
    </source>
</evidence>
<feature type="compositionally biased region" description="Polar residues" evidence="8">
    <location>
        <begin position="62"/>
        <end position="75"/>
    </location>
</feature>
<comment type="caution">
    <text evidence="10">The sequence shown here is derived from an EMBL/GenBank/DDBJ whole genome shotgun (WGS) entry which is preliminary data.</text>
</comment>
<dbReference type="GO" id="GO:0005634">
    <property type="term" value="C:nucleus"/>
    <property type="evidence" value="ECO:0007669"/>
    <property type="project" value="UniProtKB-SubCell"/>
</dbReference>
<dbReference type="Gene3D" id="1.10.10.60">
    <property type="entry name" value="Homeodomain-like"/>
    <property type="match status" value="1"/>
</dbReference>
<evidence type="ECO:0000256" key="1">
    <source>
        <dbReference type="ARBA" id="ARBA00004123"/>
    </source>
</evidence>
<organism evidence="10 11">
    <name type="scientific">Rotaria sordida</name>
    <dbReference type="NCBI Taxonomy" id="392033"/>
    <lineage>
        <taxon>Eukaryota</taxon>
        <taxon>Metazoa</taxon>
        <taxon>Spiralia</taxon>
        <taxon>Gnathifera</taxon>
        <taxon>Rotifera</taxon>
        <taxon>Eurotatoria</taxon>
        <taxon>Bdelloidea</taxon>
        <taxon>Philodinida</taxon>
        <taxon>Philodinidae</taxon>
        <taxon>Rotaria</taxon>
    </lineage>
</organism>
<evidence type="ECO:0000256" key="2">
    <source>
        <dbReference type="ARBA" id="ARBA00010341"/>
    </source>
</evidence>
<evidence type="ECO:0000256" key="3">
    <source>
        <dbReference type="ARBA" id="ARBA00023125"/>
    </source>
</evidence>
<comment type="subcellular location">
    <subcellularLocation>
        <location evidence="1 6 7">Nucleus</location>
    </subcellularLocation>
</comment>
<evidence type="ECO:0000313" key="10">
    <source>
        <dbReference type="EMBL" id="CAF4380101.1"/>
    </source>
</evidence>
<dbReference type="PROSITE" id="PS00027">
    <property type="entry name" value="HOMEOBOX_1"/>
    <property type="match status" value="1"/>
</dbReference>
<dbReference type="GO" id="GO:0000977">
    <property type="term" value="F:RNA polymerase II transcription regulatory region sequence-specific DNA binding"/>
    <property type="evidence" value="ECO:0007669"/>
    <property type="project" value="TreeGrafter"/>
</dbReference>
<reference evidence="10" key="1">
    <citation type="submission" date="2021-02" db="EMBL/GenBank/DDBJ databases">
        <authorList>
            <person name="Nowell W R."/>
        </authorList>
    </citation>
    <scope>NUCLEOTIDE SEQUENCE</scope>
</reference>
<evidence type="ECO:0000313" key="11">
    <source>
        <dbReference type="Proteomes" id="UP000663874"/>
    </source>
</evidence>
<gene>
    <name evidence="10" type="ORF">FNK824_LOCUS43276</name>
</gene>
<dbReference type="GO" id="GO:0000981">
    <property type="term" value="F:DNA-binding transcription factor activity, RNA polymerase II-specific"/>
    <property type="evidence" value="ECO:0007669"/>
    <property type="project" value="InterPro"/>
</dbReference>
<evidence type="ECO:0000256" key="6">
    <source>
        <dbReference type="PROSITE-ProRule" id="PRU00108"/>
    </source>
</evidence>
<keyword evidence="5 6" id="KW-0539">Nucleus</keyword>